<dbReference type="InParanoid" id="G4ZJU4"/>
<dbReference type="AlphaFoldDB" id="G4ZJU4"/>
<dbReference type="RefSeq" id="XP_009527963.1">
    <property type="nucleotide sequence ID" value="XM_009529668.1"/>
</dbReference>
<organism evidence="3 4">
    <name type="scientific">Phytophthora sojae (strain P6497)</name>
    <name type="common">Soybean stem and root rot agent</name>
    <name type="synonym">Phytophthora megasperma f. sp. glycines</name>
    <dbReference type="NCBI Taxonomy" id="1094619"/>
    <lineage>
        <taxon>Eukaryota</taxon>
        <taxon>Sar</taxon>
        <taxon>Stramenopiles</taxon>
        <taxon>Oomycota</taxon>
        <taxon>Peronosporomycetes</taxon>
        <taxon>Peronosporales</taxon>
        <taxon>Peronosporaceae</taxon>
        <taxon>Phytophthora</taxon>
    </lineage>
</organism>
<keyword evidence="2" id="KW-0472">Membrane</keyword>
<evidence type="ECO:0000313" key="3">
    <source>
        <dbReference type="EMBL" id="EGZ18905.1"/>
    </source>
</evidence>
<sequence length="364" mass="40375">MDRSGSTIASFVIASILLKLAIQTLIKHQILKKRIRSIRVMCAAVSLPTLLIDTQTRIILLGTQSPQFFTLGTLALALVEISLRTGKAHYVMRVIRNRQVNLPGRRKSTSPSLQQGSTKTIDASSPSPATLEFELWRSSFLAYHVAEINADTYAEYIAMVCSAAILVFFGDHPHYTLLRKLDSSSDLRSSQLKMLLFQIAVEVVVDFVATALEMMAGIEFSVNKSVGAFLTVFLAAIAVLNIIISLAALIDTISDQTSISRLNADVALRGDHEVKRTLRWQNDDDDEDRVARFIYKPLRLPSSLNVAPLIKPEEAAAKAKEAMMTYPKGLSSGTMRQLEKVEEQRAYDVLKIELNPNAIRDDPE</sequence>
<evidence type="ECO:0000256" key="1">
    <source>
        <dbReference type="SAM" id="MobiDB-lite"/>
    </source>
</evidence>
<evidence type="ECO:0000256" key="2">
    <source>
        <dbReference type="SAM" id="Phobius"/>
    </source>
</evidence>
<dbReference type="GeneID" id="20646495"/>
<keyword evidence="2" id="KW-0812">Transmembrane</keyword>
<feature type="region of interest" description="Disordered" evidence="1">
    <location>
        <begin position="103"/>
        <end position="125"/>
    </location>
</feature>
<feature type="compositionally biased region" description="Polar residues" evidence="1">
    <location>
        <begin position="109"/>
        <end position="125"/>
    </location>
</feature>
<proteinExistence type="predicted"/>
<dbReference type="EMBL" id="JH159154">
    <property type="protein sequence ID" value="EGZ18905.1"/>
    <property type="molecule type" value="Genomic_DNA"/>
</dbReference>
<feature type="transmembrane region" description="Helical" evidence="2">
    <location>
        <begin position="6"/>
        <end position="26"/>
    </location>
</feature>
<dbReference type="KEGG" id="psoj:PHYSODRAFT_332636"/>
<dbReference type="Proteomes" id="UP000002640">
    <property type="component" value="Unassembled WGS sequence"/>
</dbReference>
<feature type="transmembrane region" description="Helical" evidence="2">
    <location>
        <begin position="195"/>
        <end position="216"/>
    </location>
</feature>
<keyword evidence="2" id="KW-1133">Transmembrane helix</keyword>
<dbReference type="OMA" id="FECYLNT"/>
<accession>G4ZJU4</accession>
<evidence type="ECO:0000313" key="4">
    <source>
        <dbReference type="Proteomes" id="UP000002640"/>
    </source>
</evidence>
<reference evidence="3 4" key="1">
    <citation type="journal article" date="2006" name="Science">
        <title>Phytophthora genome sequences uncover evolutionary origins and mechanisms of pathogenesis.</title>
        <authorList>
            <person name="Tyler B.M."/>
            <person name="Tripathy S."/>
            <person name="Zhang X."/>
            <person name="Dehal P."/>
            <person name="Jiang R.H."/>
            <person name="Aerts A."/>
            <person name="Arredondo F.D."/>
            <person name="Baxter L."/>
            <person name="Bensasson D."/>
            <person name="Beynon J.L."/>
            <person name="Chapman J."/>
            <person name="Damasceno C.M."/>
            <person name="Dorrance A.E."/>
            <person name="Dou D."/>
            <person name="Dickerman A.W."/>
            <person name="Dubchak I.L."/>
            <person name="Garbelotto M."/>
            <person name="Gijzen M."/>
            <person name="Gordon S.G."/>
            <person name="Govers F."/>
            <person name="Grunwald N.J."/>
            <person name="Huang W."/>
            <person name="Ivors K.L."/>
            <person name="Jones R.W."/>
            <person name="Kamoun S."/>
            <person name="Krampis K."/>
            <person name="Lamour K.H."/>
            <person name="Lee M.K."/>
            <person name="McDonald W.H."/>
            <person name="Medina M."/>
            <person name="Meijer H.J."/>
            <person name="Nordberg E.K."/>
            <person name="Maclean D.J."/>
            <person name="Ospina-Giraldo M.D."/>
            <person name="Morris P.F."/>
            <person name="Phuntumart V."/>
            <person name="Putnam N.H."/>
            <person name="Rash S."/>
            <person name="Rose J.K."/>
            <person name="Sakihama Y."/>
            <person name="Salamov A.A."/>
            <person name="Savidor A."/>
            <person name="Scheuring C.F."/>
            <person name="Smith B.M."/>
            <person name="Sobral B.W."/>
            <person name="Terry A."/>
            <person name="Torto-Alalibo T.A."/>
            <person name="Win J."/>
            <person name="Xu Z."/>
            <person name="Zhang H."/>
            <person name="Grigoriev I.V."/>
            <person name="Rokhsar D.S."/>
            <person name="Boore J.L."/>
        </authorList>
    </citation>
    <scope>NUCLEOTIDE SEQUENCE [LARGE SCALE GENOMIC DNA]</scope>
    <source>
        <strain evidence="3 4">P6497</strain>
    </source>
</reference>
<name>G4ZJU4_PHYSP</name>
<keyword evidence="4" id="KW-1185">Reference proteome</keyword>
<gene>
    <name evidence="3" type="ORF">PHYSODRAFT_332636</name>
</gene>
<feature type="transmembrane region" description="Helical" evidence="2">
    <location>
        <begin position="228"/>
        <end position="250"/>
    </location>
</feature>
<protein>
    <submittedName>
        <fullName evidence="3">Uncharacterized protein</fullName>
    </submittedName>
</protein>